<comment type="subcellular location">
    <subcellularLocation>
        <location evidence="1">Membrane</location>
        <topology evidence="1">Multi-pass membrane protein</topology>
    </subcellularLocation>
</comment>
<evidence type="ECO:0000256" key="8">
    <source>
        <dbReference type="ARBA" id="ARBA00023136"/>
    </source>
</evidence>
<sequence>MATLGDIGVSALINIFSAFAFLLAFALLRIQPINDRVYFPKWYMAGKRTSPRGWGGVVGKFVNLNIMTYFTFLNWMPQALKMSEPDIISHAGLDSAVFLRIYTLGLSVSVFLGDYAACFLLFLIPLLLDKLSIHLGNLKIFGPITIAALLFLIPVNVSDGTLFFLRHDLVVSDIDKLSISNVRPKSYKFFVHISMEYLFTFWACFLLYKEYGRVASMRLNFLSSQGKRAEQFTVLVRNVPHVSGRSISDSVETFFQRNHPDHYLCHQAVYNANKFAKLVNKRNRLQNWLDYNQLKFERHPDKRPTRKSGFLGFWGKKVDSIDFYREQLKNLDKKMTIERQKILKDPKSVMSAAFVSFNSRWGAAVCAQTQQSKNPTLWLTNWAPEPRDVYWKNLSIPFVSLTIRKLVISLSVFALVFFYMIPIAFVQSLANLEGLEKVAPFLRPLIEWKFVKSFLQGFLPGLALKIFLHFLPAILMIMSKIEGHVALSVLERRTAAKYYYFMLVNVFLGSIVAGTAFQQLHAFLHQSATQIPRNIGVSIPMKATFFITYIMVDGWAGIAGEILRLKPLVIFHLKNMFIVKTERDLEKAMNPGGVSFPETLPSLQLYFLLGIVYMVVTPILLPFILVFFALAYFVYRHQVINVYDQQYESAAVFWPHVHGRIIASLLISQLLLMGLLSTKEAANSTPLLVVLPILTLAFHKYCKSRFEPAFRKYPLEEAMSKDTQDRASESEVDLKSYLADAYLHPIFHSFEEVDLIEVKVEKNEDHVASSSPSKPSSPSPQHTYNDENEPAQTVQHYEVEPPQAMYRYEFESSENVYRYDTESQYQYYHY</sequence>
<proteinExistence type="inferred from homology"/>
<dbReference type="OrthoDB" id="1689567at2759"/>
<dbReference type="InterPro" id="IPR003864">
    <property type="entry name" value="CSC1/OSCA1-like_7TM"/>
</dbReference>
<keyword evidence="16" id="KW-1185">Reference proteome</keyword>
<feature type="transmembrane region" description="Helical" evidence="11">
    <location>
        <begin position="406"/>
        <end position="430"/>
    </location>
</feature>
<evidence type="ECO:0000256" key="7">
    <source>
        <dbReference type="ARBA" id="ARBA00023065"/>
    </source>
</evidence>
<keyword evidence="7" id="KW-0406">Ion transport</keyword>
<evidence type="ECO:0000313" key="15">
    <source>
        <dbReference type="EMBL" id="GER56251.1"/>
    </source>
</evidence>
<evidence type="ECO:0000256" key="10">
    <source>
        <dbReference type="SAM" id="MobiDB-lite"/>
    </source>
</evidence>
<feature type="transmembrane region" description="Helical" evidence="11">
    <location>
        <begin position="12"/>
        <end position="30"/>
    </location>
</feature>
<accession>A0A5A7RGH5</accession>
<evidence type="ECO:0000256" key="6">
    <source>
        <dbReference type="ARBA" id="ARBA00022989"/>
    </source>
</evidence>
<dbReference type="EMBL" id="BKCP01012625">
    <property type="protein sequence ID" value="GER56251.1"/>
    <property type="molecule type" value="Genomic_DNA"/>
</dbReference>
<keyword evidence="8 11" id="KW-0472">Membrane</keyword>
<feature type="transmembrane region" description="Helical" evidence="11">
    <location>
        <begin position="140"/>
        <end position="157"/>
    </location>
</feature>
<evidence type="ECO:0000256" key="11">
    <source>
        <dbReference type="SAM" id="Phobius"/>
    </source>
</evidence>
<organism evidence="15 16">
    <name type="scientific">Striga asiatica</name>
    <name type="common">Asiatic witchweed</name>
    <name type="synonym">Buchnera asiatica</name>
    <dbReference type="NCBI Taxonomy" id="4170"/>
    <lineage>
        <taxon>Eukaryota</taxon>
        <taxon>Viridiplantae</taxon>
        <taxon>Streptophyta</taxon>
        <taxon>Embryophyta</taxon>
        <taxon>Tracheophyta</taxon>
        <taxon>Spermatophyta</taxon>
        <taxon>Magnoliopsida</taxon>
        <taxon>eudicotyledons</taxon>
        <taxon>Gunneridae</taxon>
        <taxon>Pentapetalae</taxon>
        <taxon>asterids</taxon>
        <taxon>lamiids</taxon>
        <taxon>Lamiales</taxon>
        <taxon>Orobanchaceae</taxon>
        <taxon>Buchnereae</taxon>
        <taxon>Striga</taxon>
    </lineage>
</organism>
<feature type="transmembrane region" description="Helical" evidence="11">
    <location>
        <begin position="101"/>
        <end position="128"/>
    </location>
</feature>
<evidence type="ECO:0000256" key="9">
    <source>
        <dbReference type="ARBA" id="ARBA00023303"/>
    </source>
</evidence>
<feature type="transmembrane region" description="Helical" evidence="11">
    <location>
        <begin position="605"/>
        <end position="635"/>
    </location>
</feature>
<evidence type="ECO:0000313" key="16">
    <source>
        <dbReference type="Proteomes" id="UP000325081"/>
    </source>
</evidence>
<dbReference type="PANTHER" id="PTHR13018:SF98">
    <property type="entry name" value="TO DEHYDRATION PROTEIN, PUTATIVE, EXPRESSED-RELATED"/>
    <property type="match status" value="1"/>
</dbReference>
<dbReference type="PANTHER" id="PTHR13018">
    <property type="entry name" value="PROBABLE MEMBRANE PROTEIN DUF221-RELATED"/>
    <property type="match status" value="1"/>
</dbReference>
<dbReference type="InterPro" id="IPR045122">
    <property type="entry name" value="Csc1-like"/>
</dbReference>
<keyword evidence="5" id="KW-0106">Calcium</keyword>
<keyword evidence="3" id="KW-0813">Transport</keyword>
<comment type="caution">
    <text evidence="15">The sequence shown here is derived from an EMBL/GenBank/DDBJ whole genome shotgun (WGS) entry which is preliminary data.</text>
</comment>
<comment type="similarity">
    <text evidence="2">Belongs to the CSC1 (TC 1.A.17) family.</text>
</comment>
<feature type="region of interest" description="Disordered" evidence="10">
    <location>
        <begin position="764"/>
        <end position="802"/>
    </location>
</feature>
<dbReference type="InterPro" id="IPR027815">
    <property type="entry name" value="CSC1/OSCA1-like_cyt"/>
</dbReference>
<keyword evidence="4 11" id="KW-0812">Transmembrane</keyword>
<feature type="compositionally biased region" description="Low complexity" evidence="10">
    <location>
        <begin position="769"/>
        <end position="780"/>
    </location>
</feature>
<keyword evidence="6 11" id="KW-1133">Transmembrane helix</keyword>
<gene>
    <name evidence="15" type="ORF">STAS_33974</name>
</gene>
<evidence type="ECO:0000256" key="1">
    <source>
        <dbReference type="ARBA" id="ARBA00004141"/>
    </source>
</evidence>
<feature type="domain" description="CSC1/OSCA1-like N-terminal transmembrane" evidence="13">
    <location>
        <begin position="138"/>
        <end position="210"/>
    </location>
</feature>
<dbReference type="Proteomes" id="UP000325081">
    <property type="component" value="Unassembled WGS sequence"/>
</dbReference>
<feature type="transmembrane region" description="Helical" evidence="11">
    <location>
        <begin position="189"/>
        <end position="208"/>
    </location>
</feature>
<dbReference type="Pfam" id="PF13967">
    <property type="entry name" value="RSN1_TM"/>
    <property type="match status" value="2"/>
</dbReference>
<evidence type="ECO:0000259" key="13">
    <source>
        <dbReference type="Pfam" id="PF13967"/>
    </source>
</evidence>
<dbReference type="GO" id="GO:0005886">
    <property type="term" value="C:plasma membrane"/>
    <property type="evidence" value="ECO:0007669"/>
    <property type="project" value="TreeGrafter"/>
</dbReference>
<feature type="transmembrane region" description="Helical" evidence="11">
    <location>
        <begin position="498"/>
        <end position="517"/>
    </location>
</feature>
<reference evidence="16" key="1">
    <citation type="journal article" date="2019" name="Curr. Biol.">
        <title>Genome Sequence of Striga asiatica Provides Insight into the Evolution of Plant Parasitism.</title>
        <authorList>
            <person name="Yoshida S."/>
            <person name="Kim S."/>
            <person name="Wafula E.K."/>
            <person name="Tanskanen J."/>
            <person name="Kim Y.M."/>
            <person name="Honaas L."/>
            <person name="Yang Z."/>
            <person name="Spallek T."/>
            <person name="Conn C.E."/>
            <person name="Ichihashi Y."/>
            <person name="Cheong K."/>
            <person name="Cui S."/>
            <person name="Der J.P."/>
            <person name="Gundlach H."/>
            <person name="Jiao Y."/>
            <person name="Hori C."/>
            <person name="Ishida J.K."/>
            <person name="Kasahara H."/>
            <person name="Kiba T."/>
            <person name="Kim M.S."/>
            <person name="Koo N."/>
            <person name="Laohavisit A."/>
            <person name="Lee Y.H."/>
            <person name="Lumba S."/>
            <person name="McCourt P."/>
            <person name="Mortimer J.C."/>
            <person name="Mutuku J.M."/>
            <person name="Nomura T."/>
            <person name="Sasaki-Sekimoto Y."/>
            <person name="Seto Y."/>
            <person name="Wang Y."/>
            <person name="Wakatake T."/>
            <person name="Sakakibara H."/>
            <person name="Demura T."/>
            <person name="Yamaguchi S."/>
            <person name="Yoneyama K."/>
            <person name="Manabe R.I."/>
            <person name="Nelson D.C."/>
            <person name="Schulman A.H."/>
            <person name="Timko M.P."/>
            <person name="dePamphilis C.W."/>
            <person name="Choi D."/>
            <person name="Shirasu K."/>
        </authorList>
    </citation>
    <scope>NUCLEOTIDE SEQUENCE [LARGE SCALE GENOMIC DNA]</scope>
    <source>
        <strain evidence="16">cv. UVA1</strain>
    </source>
</reference>
<dbReference type="Pfam" id="PF14703">
    <property type="entry name" value="PHM7_cyt"/>
    <property type="match status" value="1"/>
</dbReference>
<dbReference type="InterPro" id="IPR032880">
    <property type="entry name" value="CSC1/OSCA1-like_N"/>
</dbReference>
<feature type="domain" description="CSC1/OSCA1-like N-terminal transmembrane" evidence="13">
    <location>
        <begin position="7"/>
        <end position="118"/>
    </location>
</feature>
<dbReference type="GO" id="GO:0005227">
    <property type="term" value="F:calcium-activated cation channel activity"/>
    <property type="evidence" value="ECO:0007669"/>
    <property type="project" value="InterPro"/>
</dbReference>
<evidence type="ECO:0000259" key="12">
    <source>
        <dbReference type="Pfam" id="PF02714"/>
    </source>
</evidence>
<protein>
    <submittedName>
        <fullName evidence="15">ERD (Early-responsive to dehydration stress)family protein</fullName>
    </submittedName>
</protein>
<feature type="transmembrane region" description="Helical" evidence="11">
    <location>
        <begin position="51"/>
        <end position="72"/>
    </location>
</feature>
<feature type="domain" description="CSC1/OSCA1-like 7TM region" evidence="12">
    <location>
        <begin position="404"/>
        <end position="676"/>
    </location>
</feature>
<feature type="transmembrane region" description="Helical" evidence="11">
    <location>
        <begin position="450"/>
        <end position="477"/>
    </location>
</feature>
<dbReference type="AlphaFoldDB" id="A0A5A7RGH5"/>
<keyword evidence="9" id="KW-0407">Ion channel</keyword>
<evidence type="ECO:0000256" key="3">
    <source>
        <dbReference type="ARBA" id="ARBA00022448"/>
    </source>
</evidence>
<evidence type="ECO:0000259" key="14">
    <source>
        <dbReference type="Pfam" id="PF14703"/>
    </source>
</evidence>
<feature type="domain" description="CSC1/OSCA1-like cytosolic" evidence="14">
    <location>
        <begin position="231"/>
        <end position="393"/>
    </location>
</feature>
<name>A0A5A7RGH5_STRAF</name>
<evidence type="ECO:0000256" key="2">
    <source>
        <dbReference type="ARBA" id="ARBA00007779"/>
    </source>
</evidence>
<evidence type="ECO:0000256" key="4">
    <source>
        <dbReference type="ARBA" id="ARBA00022692"/>
    </source>
</evidence>
<evidence type="ECO:0000256" key="5">
    <source>
        <dbReference type="ARBA" id="ARBA00022837"/>
    </source>
</evidence>
<dbReference type="Pfam" id="PF02714">
    <property type="entry name" value="RSN1_7TM"/>
    <property type="match status" value="1"/>
</dbReference>